<evidence type="ECO:0000313" key="1">
    <source>
        <dbReference type="EMBL" id="MCQ9210464.1"/>
    </source>
</evidence>
<dbReference type="InterPro" id="IPR013324">
    <property type="entry name" value="RNA_pol_sigma_r3/r4-like"/>
</dbReference>
<dbReference type="InterPro" id="IPR036388">
    <property type="entry name" value="WH-like_DNA-bd_sf"/>
</dbReference>
<dbReference type="Proteomes" id="UP001059480">
    <property type="component" value="Unassembled WGS sequence"/>
</dbReference>
<dbReference type="SUPFAM" id="SSF88946">
    <property type="entry name" value="Sigma2 domain of RNA polymerase sigma factors"/>
    <property type="match status" value="1"/>
</dbReference>
<sequence length="179" mass="21776">MQDWKNLSEETTNKLLEQYEPLIHHTLKTMNLTSYHTDYQDLLQNGRILLIEAYLTSKEDAFEEPSRYRFANYAKKSIRWMCLDHFRKTNKISQKEVITGDQVLVDTQDLQHEHDYQSLEYKELLDKIQRKLSPHEWQVFLALLDEEKSRKQIAADLQIDRKRLYRQRKRIQEKIKVFF</sequence>
<proteinExistence type="predicted"/>
<dbReference type="SUPFAM" id="SSF88659">
    <property type="entry name" value="Sigma3 and sigma4 domains of RNA polymerase sigma factors"/>
    <property type="match status" value="1"/>
</dbReference>
<name>A0ABT1WPJ4_9LACT</name>
<reference evidence="1" key="2">
    <citation type="journal article" date="2023" name="Curr. Microbiol.">
        <title>Granulicatella seriolae sp. nov., a Novel Facultative Anaerobe Isolated from Yellowtail Marine Fish.</title>
        <authorList>
            <person name="Lee M."/>
            <person name="Choi Y.J."/>
            <person name="Farooq A."/>
            <person name="Jeong J.B."/>
            <person name="Jung M.Y."/>
        </authorList>
    </citation>
    <scope>NUCLEOTIDE SEQUENCE</scope>
    <source>
        <strain evidence="1">S8</strain>
    </source>
</reference>
<dbReference type="InterPro" id="IPR014284">
    <property type="entry name" value="RNA_pol_sigma-70_dom"/>
</dbReference>
<accession>A0ABT1WPJ4</accession>
<evidence type="ECO:0000313" key="2">
    <source>
        <dbReference type="Proteomes" id="UP001059480"/>
    </source>
</evidence>
<keyword evidence="2" id="KW-1185">Reference proteome</keyword>
<dbReference type="InterPro" id="IPR013325">
    <property type="entry name" value="RNA_pol_sigma_r2"/>
</dbReference>
<reference evidence="1" key="3">
    <citation type="journal article" date="2023" name="Microbiol. Resour. Announc.">
        <title>Draft Genome Sequence of Granulicatella sp. Strain S8, Isolated from a Marine Fish, Seriola quinqueradiata.</title>
        <authorList>
            <person name="Lee M."/>
            <person name="Farooq A."/>
            <person name="Jeong J.B."/>
            <person name="Jung M.Y."/>
        </authorList>
    </citation>
    <scope>NUCLEOTIDE SEQUENCE</scope>
    <source>
        <strain evidence="1">S8</strain>
    </source>
</reference>
<organism evidence="1 2">
    <name type="scientific">Granulicatella seriolae</name>
    <dbReference type="NCBI Taxonomy" id="2967226"/>
    <lineage>
        <taxon>Bacteria</taxon>
        <taxon>Bacillati</taxon>
        <taxon>Bacillota</taxon>
        <taxon>Bacilli</taxon>
        <taxon>Lactobacillales</taxon>
        <taxon>Carnobacteriaceae</taxon>
        <taxon>Granulicatella</taxon>
    </lineage>
</organism>
<dbReference type="RefSeq" id="WP_256945574.1">
    <property type="nucleotide sequence ID" value="NZ_JANHNZ010000008.1"/>
</dbReference>
<dbReference type="Gene3D" id="1.10.10.10">
    <property type="entry name" value="Winged helix-like DNA-binding domain superfamily/Winged helix DNA-binding domain"/>
    <property type="match status" value="1"/>
</dbReference>
<dbReference type="NCBIfam" id="TIGR02937">
    <property type="entry name" value="sigma70-ECF"/>
    <property type="match status" value="1"/>
</dbReference>
<reference evidence="1" key="1">
    <citation type="submission" date="2022-07" db="EMBL/GenBank/DDBJ databases">
        <authorList>
            <person name="Jung M.-Y."/>
            <person name="Lee M."/>
        </authorList>
    </citation>
    <scope>NUCLEOTIDE SEQUENCE</scope>
    <source>
        <strain evidence="1">S8</strain>
    </source>
</reference>
<comment type="caution">
    <text evidence="1">The sequence shown here is derived from an EMBL/GenBank/DDBJ whole genome shotgun (WGS) entry which is preliminary data.</text>
</comment>
<dbReference type="EMBL" id="JANHNZ010000008">
    <property type="protein sequence ID" value="MCQ9210464.1"/>
    <property type="molecule type" value="Genomic_DNA"/>
</dbReference>
<protein>
    <submittedName>
        <fullName evidence="1">Sigma-70 family RNA polymerase sigma factor</fullName>
    </submittedName>
</protein>
<gene>
    <name evidence="1" type="ORF">NPA36_07860</name>
</gene>
<dbReference type="Gene3D" id="1.10.1740.10">
    <property type="match status" value="1"/>
</dbReference>